<evidence type="ECO:0000313" key="2">
    <source>
        <dbReference type="Proteomes" id="UP000605986"/>
    </source>
</evidence>
<dbReference type="EMBL" id="JAADJG010000836">
    <property type="protein sequence ID" value="KAF4435745.1"/>
    <property type="molecule type" value="Genomic_DNA"/>
</dbReference>
<protein>
    <submittedName>
        <fullName evidence="1">Ring finger protein</fullName>
    </submittedName>
</protein>
<reference evidence="1" key="1">
    <citation type="submission" date="2020-01" db="EMBL/GenBank/DDBJ databases">
        <title>Identification and distribution of gene clusters putatively required for synthesis of sphingolipid metabolism inhibitors in phylogenetically diverse species of the filamentous fungus Fusarium.</title>
        <authorList>
            <person name="Kim H.-S."/>
            <person name="Busman M."/>
            <person name="Brown D.W."/>
            <person name="Divon H."/>
            <person name="Uhlig S."/>
            <person name="Proctor R.H."/>
        </authorList>
    </citation>
    <scope>NUCLEOTIDE SEQUENCE</scope>
    <source>
        <strain evidence="1">NRRL 53441</strain>
    </source>
</reference>
<organism evidence="1 2">
    <name type="scientific">Fusarium austroafricanum</name>
    <dbReference type="NCBI Taxonomy" id="2364996"/>
    <lineage>
        <taxon>Eukaryota</taxon>
        <taxon>Fungi</taxon>
        <taxon>Dikarya</taxon>
        <taxon>Ascomycota</taxon>
        <taxon>Pezizomycotina</taxon>
        <taxon>Sordariomycetes</taxon>
        <taxon>Hypocreomycetidae</taxon>
        <taxon>Hypocreales</taxon>
        <taxon>Nectriaceae</taxon>
        <taxon>Fusarium</taxon>
        <taxon>Fusarium concolor species complex</taxon>
    </lineage>
</organism>
<proteinExistence type="predicted"/>
<dbReference type="OrthoDB" id="5104015at2759"/>
<sequence>MEQRQLLWGNWEEIDLHARRIHHSCMVRLNHYIDNRQDTSPVTRLVSLELPSRPDVIIRVIRSICVSSGRYYLGHSPGTYIFQYRPQPADGAGSGEYMGIRGVDQATKENFEFVGQVPRHQQEYRLRLYQLLKPVMTLFISALQLQIGKRHSSMHPELDELLSRPTIESATHFASVWDCWSRYCQQAVPWPNSTTKEAFAHRPIIQELAWLMHRLQNERQCSTTTPPTPLHSLLIAATGESLEILQMRWHVQCKKVAWAKLLSGNRQGLFVYEVAPETTNIFQFYKQDAFANDLFTPRMKHTFPKLKPVRVCEPYAQLITGEANWPSLRNTT</sequence>
<accession>A0A8H4JN16</accession>
<gene>
    <name evidence="1" type="ORF">F53441_13449</name>
</gene>
<dbReference type="AlphaFoldDB" id="A0A8H4JN16"/>
<keyword evidence="2" id="KW-1185">Reference proteome</keyword>
<name>A0A8H4JN16_9HYPO</name>
<dbReference type="Proteomes" id="UP000605986">
    <property type="component" value="Unassembled WGS sequence"/>
</dbReference>
<comment type="caution">
    <text evidence="1">The sequence shown here is derived from an EMBL/GenBank/DDBJ whole genome shotgun (WGS) entry which is preliminary data.</text>
</comment>
<evidence type="ECO:0000313" key="1">
    <source>
        <dbReference type="EMBL" id="KAF4435745.1"/>
    </source>
</evidence>